<evidence type="ECO:0000256" key="3">
    <source>
        <dbReference type="ARBA" id="ARBA00023239"/>
    </source>
</evidence>
<dbReference type="GO" id="GO:0071555">
    <property type="term" value="P:cell wall organization"/>
    <property type="evidence" value="ECO:0007669"/>
    <property type="project" value="UniProtKB-KW"/>
</dbReference>
<gene>
    <name evidence="7" type="ORF">HUE88_04115</name>
</gene>
<dbReference type="GO" id="GO:0009254">
    <property type="term" value="P:peptidoglycan turnover"/>
    <property type="evidence" value="ECO:0007669"/>
    <property type="project" value="InterPro"/>
</dbReference>
<dbReference type="GO" id="GO:0004553">
    <property type="term" value="F:hydrolase activity, hydrolyzing O-glycosyl compounds"/>
    <property type="evidence" value="ECO:0007669"/>
    <property type="project" value="InterPro"/>
</dbReference>
<dbReference type="InterPro" id="IPR005300">
    <property type="entry name" value="MltA_B"/>
</dbReference>
<dbReference type="Pfam" id="PF03562">
    <property type="entry name" value="MltA"/>
    <property type="match status" value="1"/>
</dbReference>
<dbReference type="EMBL" id="CP054492">
    <property type="protein sequence ID" value="QOY52880.1"/>
    <property type="molecule type" value="Genomic_DNA"/>
</dbReference>
<dbReference type="KEGG" id="sbal:HUE88_04115"/>
<comment type="catalytic activity">
    <reaction evidence="1">
        <text>Exolytic cleavage of the (1-&gt;4)-beta-glycosidic linkage between N-acetylmuramic acid (MurNAc) and N-acetylglucosamine (GlcNAc) residues in peptidoglycan, from either the reducing or the non-reducing ends of the peptidoglycan chains, with concomitant formation of a 1,6-anhydrobond in the MurNAc residue.</text>
        <dbReference type="EC" id="4.2.2.n1"/>
    </reaction>
</comment>
<dbReference type="GO" id="GO:0019867">
    <property type="term" value="C:outer membrane"/>
    <property type="evidence" value="ECO:0007669"/>
    <property type="project" value="InterPro"/>
</dbReference>
<sequence length="364" mass="41347">MKYNILFLIILIFFIGCTKSPDALLKSVPKTYLVKGSFDELPEYKKENYLVALDSFINSCKSEKTKKIYKDLCLRAEQASDPEIFLTNEFTPYEITMHNSKNNTLLTGYYEAHLNGSLVKKEPYVYPIYETPNDLVVIDLGAQYGELKNYRLRGRLTGNRVVPYYDREELHVKTLDANIICYTDSKVDLFFLEVQGSGRVTFENGETIFIGYDNQNGHKYSSIGKYLVQIGEISQEKISLQSIKEWFEKNPSRVDEVLNHNKSMVFFRQSRQEATGSLGLVLTPERSVAVDPSFIPLGSMLYLSAEINKKSVNRVVMAQDTGGAIKGSVRADMFLGFGDEAQEIAGELKSPLKLWILLPKNEIN</sequence>
<feature type="domain" description="Lytic transglycosylase MltA" evidence="6">
    <location>
        <begin position="113"/>
        <end position="268"/>
    </location>
</feature>
<evidence type="ECO:0000256" key="2">
    <source>
        <dbReference type="ARBA" id="ARBA00012587"/>
    </source>
</evidence>
<dbReference type="RefSeq" id="WP_194371352.1">
    <property type="nucleotide sequence ID" value="NZ_CP054492.1"/>
</dbReference>
<dbReference type="Gene3D" id="2.40.40.10">
    <property type="entry name" value="RlpA-like domain"/>
    <property type="match status" value="1"/>
</dbReference>
<dbReference type="CDD" id="cd14668">
    <property type="entry name" value="mlta_B"/>
    <property type="match status" value="1"/>
</dbReference>
<dbReference type="Proteomes" id="UP000593994">
    <property type="component" value="Chromosome"/>
</dbReference>
<dbReference type="PROSITE" id="PS51257">
    <property type="entry name" value="PROKAR_LIPOPROTEIN"/>
    <property type="match status" value="1"/>
</dbReference>
<evidence type="ECO:0000256" key="5">
    <source>
        <dbReference type="ARBA" id="ARBA00030918"/>
    </source>
</evidence>
<dbReference type="Gene3D" id="2.40.240.50">
    <property type="entry name" value="Barwin-like endoglucanases"/>
    <property type="match status" value="1"/>
</dbReference>
<dbReference type="InterPro" id="IPR010611">
    <property type="entry name" value="3D_dom"/>
</dbReference>
<dbReference type="GO" id="GO:0008933">
    <property type="term" value="F:peptidoglycan lytic transglycosylase activity"/>
    <property type="evidence" value="ECO:0007669"/>
    <property type="project" value="TreeGrafter"/>
</dbReference>
<dbReference type="SUPFAM" id="SSF50685">
    <property type="entry name" value="Barwin-like endoglucanases"/>
    <property type="match status" value="1"/>
</dbReference>
<dbReference type="Pfam" id="PF06725">
    <property type="entry name" value="3D"/>
    <property type="match status" value="1"/>
</dbReference>
<dbReference type="PANTHER" id="PTHR30124">
    <property type="entry name" value="MEMBRANE-BOUND LYTIC MUREIN TRANSGLYCOSYLASE A"/>
    <property type="match status" value="1"/>
</dbReference>
<evidence type="ECO:0000259" key="6">
    <source>
        <dbReference type="SMART" id="SM00925"/>
    </source>
</evidence>
<dbReference type="EC" id="4.2.2.n1" evidence="2"/>
<keyword evidence="3" id="KW-0456">Lyase</keyword>
<evidence type="ECO:0000313" key="8">
    <source>
        <dbReference type="Proteomes" id="UP000593994"/>
    </source>
</evidence>
<dbReference type="InterPro" id="IPR036908">
    <property type="entry name" value="RlpA-like_sf"/>
</dbReference>
<proteinExistence type="predicted"/>
<dbReference type="AlphaFoldDB" id="A0A7S7LWV9"/>
<dbReference type="PANTHER" id="PTHR30124:SF0">
    <property type="entry name" value="MEMBRANE-BOUND LYTIC MUREIN TRANSGLYCOSYLASE A"/>
    <property type="match status" value="1"/>
</dbReference>
<protein>
    <recommendedName>
        <fullName evidence="2">peptidoglycan lytic exotransglycosylase</fullName>
        <ecNumber evidence="2">4.2.2.n1</ecNumber>
    </recommendedName>
    <alternativeName>
        <fullName evidence="5">Murein hydrolase A</fullName>
    </alternativeName>
</protein>
<evidence type="ECO:0000313" key="7">
    <source>
        <dbReference type="EMBL" id="QOY52880.1"/>
    </source>
</evidence>
<dbReference type="InterPro" id="IPR026044">
    <property type="entry name" value="MltA"/>
</dbReference>
<keyword evidence="8" id="KW-1185">Reference proteome</keyword>
<evidence type="ECO:0000256" key="1">
    <source>
        <dbReference type="ARBA" id="ARBA00001420"/>
    </source>
</evidence>
<reference evidence="7 8" key="1">
    <citation type="submission" date="2020-05" db="EMBL/GenBank/DDBJ databases">
        <title>Sulfurimonas marisnigri, sp. nov., and Sulfurimonas baltica, sp. nov., manganese oxide reducing chemolithoautotrophs of the class Epsilonproteobacteria isolated from the pelagic redoxclines of the Black and Baltic Seas and emended description of the genus Sulfurimonas.</title>
        <authorList>
            <person name="Henkel J.V."/>
            <person name="Laudan C."/>
            <person name="Werner J."/>
            <person name="Neu T."/>
            <person name="Plewe S."/>
            <person name="Sproer C."/>
            <person name="Bunk B."/>
            <person name="Schulz-Vogt H.N."/>
        </authorList>
    </citation>
    <scope>NUCLEOTIDE SEQUENCE [LARGE SCALE GENOMIC DNA]</scope>
    <source>
        <strain evidence="7 8">GD2</strain>
    </source>
</reference>
<dbReference type="CDD" id="cd14485">
    <property type="entry name" value="mltA_like_LT_A"/>
    <property type="match status" value="1"/>
</dbReference>
<organism evidence="7 8">
    <name type="scientific">Candidatus Sulfurimonas baltica</name>
    <dbReference type="NCBI Taxonomy" id="2740404"/>
    <lineage>
        <taxon>Bacteria</taxon>
        <taxon>Pseudomonadati</taxon>
        <taxon>Campylobacterota</taxon>
        <taxon>Epsilonproteobacteria</taxon>
        <taxon>Campylobacterales</taxon>
        <taxon>Sulfurimonadaceae</taxon>
        <taxon>Sulfurimonas</taxon>
    </lineage>
</organism>
<name>A0A7S7LWV9_9BACT</name>
<dbReference type="SMART" id="SM00925">
    <property type="entry name" value="MltA"/>
    <property type="match status" value="1"/>
</dbReference>
<dbReference type="PIRSF" id="PIRSF019422">
    <property type="entry name" value="MltA"/>
    <property type="match status" value="1"/>
</dbReference>
<dbReference type="GO" id="GO:0009253">
    <property type="term" value="P:peptidoglycan catabolic process"/>
    <property type="evidence" value="ECO:0007669"/>
    <property type="project" value="TreeGrafter"/>
</dbReference>
<accession>A0A7S7LWV9</accession>
<evidence type="ECO:0000256" key="4">
    <source>
        <dbReference type="ARBA" id="ARBA00023316"/>
    </source>
</evidence>
<keyword evidence="4" id="KW-0961">Cell wall biogenesis/degradation</keyword>